<name>A0A0F6IBX3_LEPIR</name>
<accession>A0A0F6IBX3</accession>
<gene>
    <name evidence="1" type="ORF">LEP1GSC079_0241</name>
</gene>
<dbReference type="Proteomes" id="UP000012164">
    <property type="component" value="Unassembled WGS sequence"/>
</dbReference>
<reference evidence="1 2" key="1">
    <citation type="submission" date="2013-01" db="EMBL/GenBank/DDBJ databases">
        <authorList>
            <person name="Harkins D.M."/>
            <person name="Durkin A.S."/>
            <person name="Brinkac L.M."/>
            <person name="Haft D.H."/>
            <person name="Selengut J.D."/>
            <person name="Sanka R."/>
            <person name="DePew J."/>
            <person name="Purushe J."/>
            <person name="Peacock S.J."/>
            <person name="Thaipadungpanit J."/>
            <person name="Wuthiekanun V.W."/>
            <person name="Day N.P."/>
            <person name="Vinetz J.M."/>
            <person name="Sutton G.G."/>
            <person name="Nierman W.C."/>
            <person name="Fouts D.E."/>
        </authorList>
    </citation>
    <scope>NUCLEOTIDE SEQUENCE [LARGE SCALE GENOMIC DNA]</scope>
    <source>
        <strain evidence="1 2">FPW1039</strain>
    </source>
</reference>
<dbReference type="EMBL" id="AKWR02000168">
    <property type="protein sequence ID" value="EMJ35548.1"/>
    <property type="molecule type" value="Genomic_DNA"/>
</dbReference>
<protein>
    <submittedName>
        <fullName evidence="1">Uncharacterized protein</fullName>
    </submittedName>
</protein>
<sequence>MIRNIIKDDRVHFFVDYDPEFVVRAKKVSGIWNSFEKSWSFSLKNYEEVKQILREIYGEEGEGLT</sequence>
<proteinExistence type="predicted"/>
<organism evidence="1 2">
    <name type="scientific">Leptospira interrogans str. FPW1039</name>
    <dbReference type="NCBI Taxonomy" id="1193040"/>
    <lineage>
        <taxon>Bacteria</taxon>
        <taxon>Pseudomonadati</taxon>
        <taxon>Spirochaetota</taxon>
        <taxon>Spirochaetia</taxon>
        <taxon>Leptospirales</taxon>
        <taxon>Leptospiraceae</taxon>
        <taxon>Leptospira</taxon>
    </lineage>
</organism>
<dbReference type="AlphaFoldDB" id="A0A0F6IBX3"/>
<comment type="caution">
    <text evidence="1">The sequence shown here is derived from an EMBL/GenBank/DDBJ whole genome shotgun (WGS) entry which is preliminary data.</text>
</comment>
<evidence type="ECO:0000313" key="2">
    <source>
        <dbReference type="Proteomes" id="UP000012164"/>
    </source>
</evidence>
<evidence type="ECO:0000313" key="1">
    <source>
        <dbReference type="EMBL" id="EMJ35548.1"/>
    </source>
</evidence>